<accession>A0A2J8JJG4</accession>
<dbReference type="Proteomes" id="UP000236370">
    <property type="component" value="Unassembled WGS sequence"/>
</dbReference>
<evidence type="ECO:0000256" key="1">
    <source>
        <dbReference type="SAM" id="MobiDB-lite"/>
    </source>
</evidence>
<feature type="non-terminal residue" evidence="2">
    <location>
        <position position="1"/>
    </location>
</feature>
<proteinExistence type="predicted"/>
<comment type="caution">
    <text evidence="2">The sequence shown here is derived from an EMBL/GenBank/DDBJ whole genome shotgun (WGS) entry which is preliminary data.</text>
</comment>
<evidence type="ECO:0000313" key="3">
    <source>
        <dbReference type="Proteomes" id="UP000236370"/>
    </source>
</evidence>
<gene>
    <name evidence="2" type="ORF">CK820_G0046999</name>
</gene>
<dbReference type="AlphaFoldDB" id="A0A2J8JJG4"/>
<name>A0A2J8JJG4_PANTR</name>
<dbReference type="EMBL" id="NBAG03000454">
    <property type="protein sequence ID" value="PNI22910.1"/>
    <property type="molecule type" value="Genomic_DNA"/>
</dbReference>
<feature type="region of interest" description="Disordered" evidence="1">
    <location>
        <begin position="1"/>
        <end position="38"/>
    </location>
</feature>
<feature type="compositionally biased region" description="Low complexity" evidence="1">
    <location>
        <begin position="8"/>
        <end position="23"/>
    </location>
</feature>
<organism evidence="2 3">
    <name type="scientific">Pan troglodytes</name>
    <name type="common">Chimpanzee</name>
    <dbReference type="NCBI Taxonomy" id="9598"/>
    <lineage>
        <taxon>Eukaryota</taxon>
        <taxon>Metazoa</taxon>
        <taxon>Chordata</taxon>
        <taxon>Craniata</taxon>
        <taxon>Vertebrata</taxon>
        <taxon>Euteleostomi</taxon>
        <taxon>Mammalia</taxon>
        <taxon>Eutheria</taxon>
        <taxon>Euarchontoglires</taxon>
        <taxon>Primates</taxon>
        <taxon>Haplorrhini</taxon>
        <taxon>Catarrhini</taxon>
        <taxon>Hominidae</taxon>
        <taxon>Pan</taxon>
    </lineage>
</organism>
<reference evidence="2 3" key="1">
    <citation type="submission" date="2017-12" db="EMBL/GenBank/DDBJ databases">
        <title>High-resolution comparative analysis of great ape genomes.</title>
        <authorList>
            <person name="Pollen A."/>
            <person name="Hastie A."/>
            <person name="Hormozdiari F."/>
            <person name="Dougherty M."/>
            <person name="Liu R."/>
            <person name="Chaisson M."/>
            <person name="Hoppe E."/>
            <person name="Hill C."/>
            <person name="Pang A."/>
            <person name="Hillier L."/>
            <person name="Baker C."/>
            <person name="Armstrong J."/>
            <person name="Shendure J."/>
            <person name="Paten B."/>
            <person name="Wilson R."/>
            <person name="Chao H."/>
            <person name="Schneider V."/>
            <person name="Ventura M."/>
            <person name="Kronenberg Z."/>
            <person name="Murali S."/>
            <person name="Gordon D."/>
            <person name="Cantsilieris S."/>
            <person name="Munson K."/>
            <person name="Nelson B."/>
            <person name="Raja A."/>
            <person name="Underwood J."/>
            <person name="Diekhans M."/>
            <person name="Fiddes I."/>
            <person name="Haussler D."/>
            <person name="Eichler E."/>
        </authorList>
    </citation>
    <scope>NUCLEOTIDE SEQUENCE [LARGE SCALE GENOMIC DNA]</scope>
    <source>
        <strain evidence="2">Yerkes chimp pedigree #C0471</strain>
    </source>
</reference>
<sequence length="38" mass="3661">QEEEARRAAAASAAEAGIATTGTEGERGGIRSPGTAGC</sequence>
<evidence type="ECO:0000313" key="2">
    <source>
        <dbReference type="EMBL" id="PNI22910.1"/>
    </source>
</evidence>
<protein>
    <submittedName>
        <fullName evidence="2">PSMD4 isoform 10</fullName>
    </submittedName>
</protein>